<dbReference type="Pfam" id="PF04149">
    <property type="entry name" value="DUF397"/>
    <property type="match status" value="1"/>
</dbReference>
<sequence>MPRLDWRKSSYCQEGSSCLYLAASAGTILLRESEVPGTILTTTPARLRPLIAQIKAGPSARLLRREAIR</sequence>
<proteinExistence type="predicted"/>
<dbReference type="EMBL" id="JANIID010000006">
    <property type="protein sequence ID" value="MCQ8769946.1"/>
    <property type="molecule type" value="Genomic_DNA"/>
</dbReference>
<comment type="caution">
    <text evidence="2">The sequence shown here is derived from an EMBL/GenBank/DDBJ whole genome shotgun (WGS) entry which is preliminary data.</text>
</comment>
<dbReference type="Proteomes" id="UP001142374">
    <property type="component" value="Unassembled WGS sequence"/>
</dbReference>
<dbReference type="RefSeq" id="WP_168096854.1">
    <property type="nucleotide sequence ID" value="NZ_JAATER010000842.1"/>
</dbReference>
<name>A0A9X2LF79_9ACTN</name>
<gene>
    <name evidence="2" type="ORF">NQU55_09165</name>
</gene>
<evidence type="ECO:0000313" key="2">
    <source>
        <dbReference type="EMBL" id="MCQ8769946.1"/>
    </source>
</evidence>
<dbReference type="AlphaFoldDB" id="A0A9X2LF79"/>
<accession>A0A9X2LF79</accession>
<keyword evidence="3" id="KW-1185">Reference proteome</keyword>
<evidence type="ECO:0000313" key="3">
    <source>
        <dbReference type="Proteomes" id="UP001142374"/>
    </source>
</evidence>
<reference evidence="2" key="1">
    <citation type="submission" date="2022-06" db="EMBL/GenBank/DDBJ databases">
        <title>WGS of actinobacteria.</title>
        <authorList>
            <person name="Thawai C."/>
        </authorList>
    </citation>
    <scope>NUCLEOTIDE SEQUENCE</scope>
    <source>
        <strain evidence="2">AA8</strain>
    </source>
</reference>
<protein>
    <submittedName>
        <fullName evidence="2">DUF397 domain-containing protein</fullName>
    </submittedName>
</protein>
<feature type="domain" description="DUF397" evidence="1">
    <location>
        <begin position="5"/>
        <end position="55"/>
    </location>
</feature>
<dbReference type="InterPro" id="IPR007278">
    <property type="entry name" value="DUF397"/>
</dbReference>
<evidence type="ECO:0000259" key="1">
    <source>
        <dbReference type="Pfam" id="PF04149"/>
    </source>
</evidence>
<organism evidence="2 3">
    <name type="scientific">Streptomyces telluris</name>
    <dbReference type="NCBI Taxonomy" id="2720021"/>
    <lineage>
        <taxon>Bacteria</taxon>
        <taxon>Bacillati</taxon>
        <taxon>Actinomycetota</taxon>
        <taxon>Actinomycetes</taxon>
        <taxon>Kitasatosporales</taxon>
        <taxon>Streptomycetaceae</taxon>
        <taxon>Streptomyces</taxon>
    </lineage>
</organism>